<keyword evidence="3" id="KW-1185">Reference proteome</keyword>
<feature type="chain" id="PRO_5045071698" evidence="1">
    <location>
        <begin position="23"/>
        <end position="81"/>
    </location>
</feature>
<dbReference type="EMBL" id="CP107716">
    <property type="protein sequence ID" value="UYQ70544.1"/>
    <property type="molecule type" value="Genomic_DNA"/>
</dbReference>
<protein>
    <submittedName>
        <fullName evidence="2">Uncharacterized protein</fullName>
    </submittedName>
</protein>
<dbReference type="PROSITE" id="PS51257">
    <property type="entry name" value="PROKAR_LIPOPROTEIN"/>
    <property type="match status" value="1"/>
</dbReference>
<dbReference type="Proteomes" id="UP001163882">
    <property type="component" value="Chromosome"/>
</dbReference>
<evidence type="ECO:0000313" key="2">
    <source>
        <dbReference type="EMBL" id="UYQ70544.1"/>
    </source>
</evidence>
<sequence>MKILAATLCLLVLAACSSTSSGSPELSVSQKTKVECVASNFEPNGCTTSHELGVAATLTTNPGALPSAADLRVPGAGESEF</sequence>
<accession>A0ABY6IJM6</accession>
<keyword evidence="1" id="KW-0732">Signal</keyword>
<evidence type="ECO:0000313" key="3">
    <source>
        <dbReference type="Proteomes" id="UP001163882"/>
    </source>
</evidence>
<organism evidence="2 3">
    <name type="scientific">Pelagibacterium flavum</name>
    <dbReference type="NCBI Taxonomy" id="2984530"/>
    <lineage>
        <taxon>Bacteria</taxon>
        <taxon>Pseudomonadati</taxon>
        <taxon>Pseudomonadota</taxon>
        <taxon>Alphaproteobacteria</taxon>
        <taxon>Hyphomicrobiales</taxon>
        <taxon>Devosiaceae</taxon>
        <taxon>Pelagibacterium</taxon>
    </lineage>
</organism>
<gene>
    <name evidence="2" type="ORF">OF122_10665</name>
</gene>
<feature type="signal peptide" evidence="1">
    <location>
        <begin position="1"/>
        <end position="22"/>
    </location>
</feature>
<proteinExistence type="predicted"/>
<reference evidence="2" key="1">
    <citation type="submission" date="2022-10" db="EMBL/GenBank/DDBJ databases">
        <title>YIM 151497 complete genome.</title>
        <authorList>
            <person name="Chen X."/>
        </authorList>
    </citation>
    <scope>NUCLEOTIDE SEQUENCE</scope>
    <source>
        <strain evidence="2">YIM 151497</strain>
    </source>
</reference>
<evidence type="ECO:0000256" key="1">
    <source>
        <dbReference type="SAM" id="SignalP"/>
    </source>
</evidence>
<name>A0ABY6IJM6_9HYPH</name>
<dbReference type="RefSeq" id="WP_264224236.1">
    <property type="nucleotide sequence ID" value="NZ_CP107716.1"/>
</dbReference>